<comment type="subcellular location">
    <subcellularLocation>
        <location evidence="1 7">Cell membrane</location>
        <topology evidence="1 7">Multi-pass membrane protein</topology>
    </subcellularLocation>
</comment>
<dbReference type="InterPro" id="IPR000515">
    <property type="entry name" value="MetI-like"/>
</dbReference>
<dbReference type="SUPFAM" id="SSF161098">
    <property type="entry name" value="MetI-like"/>
    <property type="match status" value="1"/>
</dbReference>
<dbReference type="PROSITE" id="PS50928">
    <property type="entry name" value="ABC_TM1"/>
    <property type="match status" value="1"/>
</dbReference>
<organism evidence="9 10">
    <name type="scientific">Subtercola boreus</name>
    <dbReference type="NCBI Taxonomy" id="120213"/>
    <lineage>
        <taxon>Bacteria</taxon>
        <taxon>Bacillati</taxon>
        <taxon>Actinomycetota</taxon>
        <taxon>Actinomycetes</taxon>
        <taxon>Micrococcales</taxon>
        <taxon>Microbacteriaceae</taxon>
        <taxon>Subtercola</taxon>
    </lineage>
</organism>
<dbReference type="PANTHER" id="PTHR30151:SF20">
    <property type="entry name" value="ABC TRANSPORTER PERMEASE PROTEIN HI_0355-RELATED"/>
    <property type="match status" value="1"/>
</dbReference>
<reference evidence="9 10" key="1">
    <citation type="submission" date="2017-04" db="EMBL/GenBank/DDBJ databases">
        <title>Comparative genome analysis of Subtercola boreus.</title>
        <authorList>
            <person name="Cho Y.-J."/>
            <person name="Cho A."/>
            <person name="Kim O.-S."/>
            <person name="Lee J.-I."/>
        </authorList>
    </citation>
    <scope>NUCLEOTIDE SEQUENCE [LARGE SCALE GENOMIC DNA]</scope>
    <source>
        <strain evidence="9 10">P28004</strain>
    </source>
</reference>
<evidence type="ECO:0000313" key="10">
    <source>
        <dbReference type="Proteomes" id="UP000257080"/>
    </source>
</evidence>
<gene>
    <name evidence="9" type="ORF">B7R25_15585</name>
</gene>
<dbReference type="Gene3D" id="1.10.3720.10">
    <property type="entry name" value="MetI-like"/>
    <property type="match status" value="1"/>
</dbReference>
<keyword evidence="4 7" id="KW-0812">Transmembrane</keyword>
<evidence type="ECO:0000256" key="2">
    <source>
        <dbReference type="ARBA" id="ARBA00022448"/>
    </source>
</evidence>
<feature type="transmembrane region" description="Helical" evidence="7">
    <location>
        <begin position="97"/>
        <end position="115"/>
    </location>
</feature>
<evidence type="ECO:0000313" key="9">
    <source>
        <dbReference type="EMBL" id="RFA25109.1"/>
    </source>
</evidence>
<dbReference type="Pfam" id="PF00528">
    <property type="entry name" value="BPD_transp_1"/>
    <property type="match status" value="1"/>
</dbReference>
<evidence type="ECO:0000256" key="7">
    <source>
        <dbReference type="RuleBase" id="RU363032"/>
    </source>
</evidence>
<feature type="transmembrane region" description="Helical" evidence="7">
    <location>
        <begin position="219"/>
        <end position="240"/>
    </location>
</feature>
<keyword evidence="5 7" id="KW-1133">Transmembrane helix</keyword>
<proteinExistence type="inferred from homology"/>
<dbReference type="InterPro" id="IPR035906">
    <property type="entry name" value="MetI-like_sf"/>
</dbReference>
<dbReference type="PANTHER" id="PTHR30151">
    <property type="entry name" value="ALKANE SULFONATE ABC TRANSPORTER-RELATED, MEMBRANE SUBUNIT"/>
    <property type="match status" value="1"/>
</dbReference>
<evidence type="ECO:0000256" key="5">
    <source>
        <dbReference type="ARBA" id="ARBA00022989"/>
    </source>
</evidence>
<evidence type="ECO:0000256" key="6">
    <source>
        <dbReference type="ARBA" id="ARBA00023136"/>
    </source>
</evidence>
<comment type="caution">
    <text evidence="9">The sequence shown here is derived from an EMBL/GenBank/DDBJ whole genome shotgun (WGS) entry which is preliminary data.</text>
</comment>
<evidence type="ECO:0000259" key="8">
    <source>
        <dbReference type="PROSITE" id="PS50928"/>
    </source>
</evidence>
<feature type="transmembrane region" description="Helical" evidence="7">
    <location>
        <begin position="121"/>
        <end position="141"/>
    </location>
</feature>
<dbReference type="OrthoDB" id="5140822at2"/>
<dbReference type="EMBL" id="NBXE01000035">
    <property type="protein sequence ID" value="RFA25109.1"/>
    <property type="molecule type" value="Genomic_DNA"/>
</dbReference>
<feature type="domain" description="ABC transmembrane type-1" evidence="8">
    <location>
        <begin position="57"/>
        <end position="241"/>
    </location>
</feature>
<feature type="transmembrane region" description="Helical" evidence="7">
    <location>
        <begin position="66"/>
        <end position="85"/>
    </location>
</feature>
<dbReference type="Proteomes" id="UP000257080">
    <property type="component" value="Unassembled WGS sequence"/>
</dbReference>
<keyword evidence="2 7" id="KW-0813">Transport</keyword>
<dbReference type="CDD" id="cd06261">
    <property type="entry name" value="TM_PBP2"/>
    <property type="match status" value="1"/>
</dbReference>
<keyword evidence="6 7" id="KW-0472">Membrane</keyword>
<protein>
    <submittedName>
        <fullName evidence="9">ABC transporter permease</fullName>
    </submittedName>
</protein>
<evidence type="ECO:0000256" key="4">
    <source>
        <dbReference type="ARBA" id="ARBA00022692"/>
    </source>
</evidence>
<dbReference type="GO" id="GO:0055085">
    <property type="term" value="P:transmembrane transport"/>
    <property type="evidence" value="ECO:0007669"/>
    <property type="project" value="InterPro"/>
</dbReference>
<evidence type="ECO:0000256" key="3">
    <source>
        <dbReference type="ARBA" id="ARBA00022475"/>
    </source>
</evidence>
<name>A0A3E0W8Q5_9MICO</name>
<accession>A0A3E0W8Q5</accession>
<sequence>MRALARPWLGGAVGIVLLLVIWAAFSTVLPSSSIVPTPWATAASVFKDFGPYYSGNLASTLGRAGWGYLWGNLAGLLVASIVLIVPRLEEIVTQLGVVSQCLPITAVGPIIILIFGGRSAAIFLAALLVFFTTMIGAILGMRAAPRAALDLVSAYGGSRFTQIRKVQLVSAVPAVFTALAIAVPGALLGAVVGEYLGGIDSGIGVALNAAQRNIDPQRVWGMSILAGLIALLGYALVSLIGRWVTPWVRRGGSH</sequence>
<feature type="transmembrane region" description="Helical" evidence="7">
    <location>
        <begin position="168"/>
        <end position="192"/>
    </location>
</feature>
<dbReference type="GO" id="GO:0005886">
    <property type="term" value="C:plasma membrane"/>
    <property type="evidence" value="ECO:0007669"/>
    <property type="project" value="UniProtKB-SubCell"/>
</dbReference>
<dbReference type="AlphaFoldDB" id="A0A3E0W8Q5"/>
<evidence type="ECO:0000256" key="1">
    <source>
        <dbReference type="ARBA" id="ARBA00004651"/>
    </source>
</evidence>
<keyword evidence="3" id="KW-1003">Cell membrane</keyword>
<comment type="similarity">
    <text evidence="7">Belongs to the binding-protein-dependent transport system permease family.</text>
</comment>